<evidence type="ECO:0000256" key="2">
    <source>
        <dbReference type="ARBA" id="ARBA00023125"/>
    </source>
</evidence>
<feature type="domain" description="HTH araC/xylS-type" evidence="6">
    <location>
        <begin position="159"/>
        <end position="257"/>
    </location>
</feature>
<reference evidence="9" key="1">
    <citation type="journal article" date="2019" name="Int. J. Syst. Evol. Microbiol.">
        <title>The Global Catalogue of Microorganisms (GCM) 10K type strain sequencing project: providing services to taxonomists for standard genome sequencing and annotation.</title>
        <authorList>
            <consortium name="The Broad Institute Genomics Platform"/>
            <consortium name="The Broad Institute Genome Sequencing Center for Infectious Disease"/>
            <person name="Wu L."/>
            <person name="Ma J."/>
        </authorList>
    </citation>
    <scope>NUCLEOTIDE SEQUENCE [LARGE SCALE GENOMIC DNA]</scope>
    <source>
        <strain evidence="9">CCUG 59129</strain>
    </source>
</reference>
<gene>
    <name evidence="8" type="ORF">ACFQ2I_03290</name>
</gene>
<feature type="domain" description="Response regulatory" evidence="7">
    <location>
        <begin position="3"/>
        <end position="120"/>
    </location>
</feature>
<comment type="caution">
    <text evidence="8">The sequence shown here is derived from an EMBL/GenBank/DDBJ whole genome shotgun (WGS) entry which is preliminary data.</text>
</comment>
<dbReference type="Proteomes" id="UP001596989">
    <property type="component" value="Unassembled WGS sequence"/>
</dbReference>
<dbReference type="SMART" id="SM00342">
    <property type="entry name" value="HTH_ARAC"/>
    <property type="match status" value="1"/>
</dbReference>
<dbReference type="EMBL" id="JBHTJZ010000005">
    <property type="protein sequence ID" value="MFD0958402.1"/>
    <property type="molecule type" value="Genomic_DNA"/>
</dbReference>
<keyword evidence="1" id="KW-0805">Transcription regulation</keyword>
<keyword evidence="5" id="KW-0175">Coiled coil</keyword>
<evidence type="ECO:0000313" key="8">
    <source>
        <dbReference type="EMBL" id="MFD0958402.1"/>
    </source>
</evidence>
<dbReference type="Gene3D" id="1.10.10.60">
    <property type="entry name" value="Homeodomain-like"/>
    <property type="match status" value="2"/>
</dbReference>
<dbReference type="PANTHER" id="PTHR43280">
    <property type="entry name" value="ARAC-FAMILY TRANSCRIPTIONAL REGULATOR"/>
    <property type="match status" value="1"/>
</dbReference>
<keyword evidence="4" id="KW-0597">Phosphoprotein</keyword>
<dbReference type="InterPro" id="IPR018062">
    <property type="entry name" value="HTH_AraC-typ_CS"/>
</dbReference>
<sequence length="264" mass="30636">MLRVLVVDDDHLVRRGLIGMMPWEKYGFQVAGEAGSAKKALEFLSREQVDVLITDLAMPLMSGIQLMREVKRLYPHIHAVVLTFHQDFDLIQEALRLGAIDYITKIELENEQMEEVMLRIRERITEYSERHDGLPQQGIAESFKSVNLQSSDDLLACIRKALDFIQTKYESELSLNLVAKEVNMSRSYFARCIKDFTGRTFNEHLRDIRISQAKVMLEQTMKPVYWVASRSGYPNEKYFCKVFKAVTGELPSEYRKKRMSGRTL</sequence>
<dbReference type="InterPro" id="IPR001789">
    <property type="entry name" value="Sig_transdc_resp-reg_receiver"/>
</dbReference>
<dbReference type="InterPro" id="IPR018060">
    <property type="entry name" value="HTH_AraC"/>
</dbReference>
<evidence type="ECO:0000256" key="5">
    <source>
        <dbReference type="SAM" id="Coils"/>
    </source>
</evidence>
<dbReference type="Pfam" id="PF00072">
    <property type="entry name" value="Response_reg"/>
    <property type="match status" value="1"/>
</dbReference>
<keyword evidence="2" id="KW-0238">DNA-binding</keyword>
<keyword evidence="3" id="KW-0804">Transcription</keyword>
<proteinExistence type="predicted"/>
<dbReference type="SUPFAM" id="SSF46689">
    <property type="entry name" value="Homeodomain-like"/>
    <property type="match status" value="2"/>
</dbReference>
<dbReference type="SMART" id="SM00448">
    <property type="entry name" value="REC"/>
    <property type="match status" value="1"/>
</dbReference>
<dbReference type="PROSITE" id="PS01124">
    <property type="entry name" value="HTH_ARAC_FAMILY_2"/>
    <property type="match status" value="1"/>
</dbReference>
<evidence type="ECO:0000259" key="6">
    <source>
        <dbReference type="PROSITE" id="PS01124"/>
    </source>
</evidence>
<dbReference type="InterPro" id="IPR009057">
    <property type="entry name" value="Homeodomain-like_sf"/>
</dbReference>
<dbReference type="PROSITE" id="PS50110">
    <property type="entry name" value="RESPONSE_REGULATORY"/>
    <property type="match status" value="1"/>
</dbReference>
<protein>
    <submittedName>
        <fullName evidence="8">Response regulator</fullName>
    </submittedName>
</protein>
<dbReference type="Gene3D" id="3.40.50.2300">
    <property type="match status" value="1"/>
</dbReference>
<organism evidence="8 9">
    <name type="scientific">Paenibacillus chungangensis</name>
    <dbReference type="NCBI Taxonomy" id="696535"/>
    <lineage>
        <taxon>Bacteria</taxon>
        <taxon>Bacillati</taxon>
        <taxon>Bacillota</taxon>
        <taxon>Bacilli</taxon>
        <taxon>Bacillales</taxon>
        <taxon>Paenibacillaceae</taxon>
        <taxon>Paenibacillus</taxon>
    </lineage>
</organism>
<dbReference type="InterPro" id="IPR011006">
    <property type="entry name" value="CheY-like_superfamily"/>
</dbReference>
<dbReference type="Pfam" id="PF12833">
    <property type="entry name" value="HTH_18"/>
    <property type="match status" value="1"/>
</dbReference>
<feature type="modified residue" description="4-aspartylphosphate" evidence="4">
    <location>
        <position position="55"/>
    </location>
</feature>
<evidence type="ECO:0000256" key="1">
    <source>
        <dbReference type="ARBA" id="ARBA00023015"/>
    </source>
</evidence>
<keyword evidence="9" id="KW-1185">Reference proteome</keyword>
<dbReference type="PROSITE" id="PS00041">
    <property type="entry name" value="HTH_ARAC_FAMILY_1"/>
    <property type="match status" value="1"/>
</dbReference>
<name>A0ABW3HLR3_9BACL</name>
<evidence type="ECO:0000256" key="4">
    <source>
        <dbReference type="PROSITE-ProRule" id="PRU00169"/>
    </source>
</evidence>
<dbReference type="SUPFAM" id="SSF52172">
    <property type="entry name" value="CheY-like"/>
    <property type="match status" value="1"/>
</dbReference>
<dbReference type="CDD" id="cd17536">
    <property type="entry name" value="REC_YesN-like"/>
    <property type="match status" value="1"/>
</dbReference>
<feature type="coiled-coil region" evidence="5">
    <location>
        <begin position="103"/>
        <end position="130"/>
    </location>
</feature>
<evidence type="ECO:0000259" key="7">
    <source>
        <dbReference type="PROSITE" id="PS50110"/>
    </source>
</evidence>
<dbReference type="RefSeq" id="WP_377562168.1">
    <property type="nucleotide sequence ID" value="NZ_JBHTJZ010000005.1"/>
</dbReference>
<evidence type="ECO:0000313" key="9">
    <source>
        <dbReference type="Proteomes" id="UP001596989"/>
    </source>
</evidence>
<dbReference type="PANTHER" id="PTHR43280:SF2">
    <property type="entry name" value="HTH-TYPE TRANSCRIPTIONAL REGULATOR EXSA"/>
    <property type="match status" value="1"/>
</dbReference>
<accession>A0ABW3HLR3</accession>
<evidence type="ECO:0000256" key="3">
    <source>
        <dbReference type="ARBA" id="ARBA00023163"/>
    </source>
</evidence>